<dbReference type="AlphaFoldDB" id="A0AAV8WIT9"/>
<feature type="compositionally biased region" description="Low complexity" evidence="1">
    <location>
        <begin position="13"/>
        <end position="28"/>
    </location>
</feature>
<dbReference type="Proteomes" id="UP001162156">
    <property type="component" value="Unassembled WGS sequence"/>
</dbReference>
<evidence type="ECO:0000313" key="2">
    <source>
        <dbReference type="EMBL" id="KAJ8926504.1"/>
    </source>
</evidence>
<comment type="caution">
    <text evidence="2">The sequence shown here is derived from an EMBL/GenBank/DDBJ whole genome shotgun (WGS) entry which is preliminary data.</text>
</comment>
<evidence type="ECO:0000256" key="1">
    <source>
        <dbReference type="SAM" id="MobiDB-lite"/>
    </source>
</evidence>
<accession>A0AAV8WIT9</accession>
<feature type="region of interest" description="Disordered" evidence="1">
    <location>
        <begin position="1"/>
        <end position="45"/>
    </location>
</feature>
<reference evidence="2" key="1">
    <citation type="journal article" date="2023" name="Insect Mol. Biol.">
        <title>Genome sequencing provides insights into the evolution of gene families encoding plant cell wall-degrading enzymes in longhorned beetles.</title>
        <authorList>
            <person name="Shin N.R."/>
            <person name="Okamura Y."/>
            <person name="Kirsch R."/>
            <person name="Pauchet Y."/>
        </authorList>
    </citation>
    <scope>NUCLEOTIDE SEQUENCE</scope>
    <source>
        <strain evidence="2">RBIC_L_NR</strain>
    </source>
</reference>
<gene>
    <name evidence="2" type="ORF">NQ314_021106</name>
</gene>
<organism evidence="2 3">
    <name type="scientific">Rhamnusium bicolor</name>
    <dbReference type="NCBI Taxonomy" id="1586634"/>
    <lineage>
        <taxon>Eukaryota</taxon>
        <taxon>Metazoa</taxon>
        <taxon>Ecdysozoa</taxon>
        <taxon>Arthropoda</taxon>
        <taxon>Hexapoda</taxon>
        <taxon>Insecta</taxon>
        <taxon>Pterygota</taxon>
        <taxon>Neoptera</taxon>
        <taxon>Endopterygota</taxon>
        <taxon>Coleoptera</taxon>
        <taxon>Polyphaga</taxon>
        <taxon>Cucujiformia</taxon>
        <taxon>Chrysomeloidea</taxon>
        <taxon>Cerambycidae</taxon>
        <taxon>Lepturinae</taxon>
        <taxon>Rhagiini</taxon>
        <taxon>Rhamnusium</taxon>
    </lineage>
</organism>
<keyword evidence="3" id="KW-1185">Reference proteome</keyword>
<name>A0AAV8WIT9_9CUCU</name>
<proteinExistence type="predicted"/>
<protein>
    <submittedName>
        <fullName evidence="2">Uncharacterized protein</fullName>
    </submittedName>
</protein>
<sequence>MNHTEDYEIATHPQTSQISAASTSSTPQNRNKRRKPSEKAENSKVEESLGILKTIVENNALKTDECSVYGQHVANKLRNHAKKTRDIVQHDFNFILFNADMGQYNIMETGHSSTSNSNFSVSSLQ</sequence>
<dbReference type="EMBL" id="JANEYF010005871">
    <property type="protein sequence ID" value="KAJ8926504.1"/>
    <property type="molecule type" value="Genomic_DNA"/>
</dbReference>
<evidence type="ECO:0000313" key="3">
    <source>
        <dbReference type="Proteomes" id="UP001162156"/>
    </source>
</evidence>